<evidence type="ECO:0000313" key="3">
    <source>
        <dbReference type="Proteomes" id="UP000701801"/>
    </source>
</evidence>
<keyword evidence="1" id="KW-0472">Membrane</keyword>
<protein>
    <submittedName>
        <fullName evidence="2">Uncharacterized protein</fullName>
    </submittedName>
</protein>
<keyword evidence="1" id="KW-1133">Transmembrane helix</keyword>
<evidence type="ECO:0000313" key="2">
    <source>
        <dbReference type="EMBL" id="CAG8978989.1"/>
    </source>
</evidence>
<keyword evidence="1" id="KW-0812">Transmembrane</keyword>
<dbReference type="EMBL" id="CAJVRM010000291">
    <property type="protein sequence ID" value="CAG8978989.1"/>
    <property type="molecule type" value="Genomic_DNA"/>
</dbReference>
<name>A0A9N9Q8G3_9HELO</name>
<organism evidence="2 3">
    <name type="scientific">Hymenoscyphus albidus</name>
    <dbReference type="NCBI Taxonomy" id="595503"/>
    <lineage>
        <taxon>Eukaryota</taxon>
        <taxon>Fungi</taxon>
        <taxon>Dikarya</taxon>
        <taxon>Ascomycota</taxon>
        <taxon>Pezizomycotina</taxon>
        <taxon>Leotiomycetes</taxon>
        <taxon>Helotiales</taxon>
        <taxon>Helotiaceae</taxon>
        <taxon>Hymenoscyphus</taxon>
    </lineage>
</organism>
<sequence>MRNLGQRQEDLAHGILVDWHTCNSRSDDEVLEGRAPATVVSDKNSVLQCVSAALKEYLVAGVPSIRRIRTIKSYWVPEQLPRGLEVKWQLRLQYDEYRVGTLLNPLVFLGALFILGSNHLRLSMLGSDPLNMLSDLGPMA</sequence>
<evidence type="ECO:0000256" key="1">
    <source>
        <dbReference type="SAM" id="Phobius"/>
    </source>
</evidence>
<feature type="transmembrane region" description="Helical" evidence="1">
    <location>
        <begin position="97"/>
        <end position="115"/>
    </location>
</feature>
<proteinExistence type="predicted"/>
<dbReference type="Proteomes" id="UP000701801">
    <property type="component" value="Unassembled WGS sequence"/>
</dbReference>
<reference evidence="2" key="1">
    <citation type="submission" date="2021-07" db="EMBL/GenBank/DDBJ databases">
        <authorList>
            <person name="Durling M."/>
        </authorList>
    </citation>
    <scope>NUCLEOTIDE SEQUENCE</scope>
</reference>
<keyword evidence="3" id="KW-1185">Reference proteome</keyword>
<comment type="caution">
    <text evidence="2">The sequence shown here is derived from an EMBL/GenBank/DDBJ whole genome shotgun (WGS) entry which is preliminary data.</text>
</comment>
<dbReference type="AlphaFoldDB" id="A0A9N9Q8G3"/>
<accession>A0A9N9Q8G3</accession>
<gene>
    <name evidence="2" type="ORF">HYALB_00011033</name>
</gene>